<feature type="non-terminal residue" evidence="1">
    <location>
        <position position="61"/>
    </location>
</feature>
<reference evidence="1" key="1">
    <citation type="submission" date="2018-05" db="EMBL/GenBank/DDBJ databases">
        <authorList>
            <person name="Lanie J.A."/>
            <person name="Ng W.-L."/>
            <person name="Kazmierczak K.M."/>
            <person name="Andrzejewski T.M."/>
            <person name="Davidsen T.M."/>
            <person name="Wayne K.J."/>
            <person name="Tettelin H."/>
            <person name="Glass J.I."/>
            <person name="Rusch D."/>
            <person name="Podicherti R."/>
            <person name="Tsui H.-C.T."/>
            <person name="Winkler M.E."/>
        </authorList>
    </citation>
    <scope>NUCLEOTIDE SEQUENCE</scope>
</reference>
<dbReference type="AlphaFoldDB" id="A0A382F8T0"/>
<dbReference type="EMBL" id="UINC01048481">
    <property type="protein sequence ID" value="SVB59052.1"/>
    <property type="molecule type" value="Genomic_DNA"/>
</dbReference>
<evidence type="ECO:0000313" key="1">
    <source>
        <dbReference type="EMBL" id="SVB59052.1"/>
    </source>
</evidence>
<accession>A0A382F8T0</accession>
<sequence>MNENGRPLFRASKAGLWGRERLFVGAWLGWCAFFRPKEHLHRLAKLGHALGPDVGTEPAGV</sequence>
<name>A0A382F8T0_9ZZZZ</name>
<organism evidence="1">
    <name type="scientific">marine metagenome</name>
    <dbReference type="NCBI Taxonomy" id="408172"/>
    <lineage>
        <taxon>unclassified sequences</taxon>
        <taxon>metagenomes</taxon>
        <taxon>ecological metagenomes</taxon>
    </lineage>
</organism>
<gene>
    <name evidence="1" type="ORF">METZ01_LOCUS211906</name>
</gene>
<protein>
    <submittedName>
        <fullName evidence="1">Uncharacterized protein</fullName>
    </submittedName>
</protein>
<proteinExistence type="predicted"/>